<proteinExistence type="predicted"/>
<organism evidence="2 3">
    <name type="scientific">Devosia insulae DS-56</name>
    <dbReference type="NCBI Taxonomy" id="1116389"/>
    <lineage>
        <taxon>Bacteria</taxon>
        <taxon>Pseudomonadati</taxon>
        <taxon>Pseudomonadota</taxon>
        <taxon>Alphaproteobacteria</taxon>
        <taxon>Hyphomicrobiales</taxon>
        <taxon>Devosiaceae</taxon>
        <taxon>Devosia</taxon>
    </lineage>
</organism>
<dbReference type="AlphaFoldDB" id="A0A1E5XJN5"/>
<dbReference type="PANTHER" id="PTHR43283">
    <property type="entry name" value="BETA-LACTAMASE-RELATED"/>
    <property type="match status" value="1"/>
</dbReference>
<dbReference type="PANTHER" id="PTHR43283:SF3">
    <property type="entry name" value="BETA-LACTAMASE FAMILY PROTEIN (AFU_ORTHOLOGUE AFUA_5G07500)"/>
    <property type="match status" value="1"/>
</dbReference>
<dbReference type="InterPro" id="IPR050789">
    <property type="entry name" value="Diverse_Enzym_Activities"/>
</dbReference>
<dbReference type="Proteomes" id="UP000095463">
    <property type="component" value="Unassembled WGS sequence"/>
</dbReference>
<feature type="domain" description="Beta-lactamase-related" evidence="1">
    <location>
        <begin position="13"/>
        <end position="361"/>
    </location>
</feature>
<dbReference type="SUPFAM" id="SSF56601">
    <property type="entry name" value="beta-lactamase/transpeptidase-like"/>
    <property type="match status" value="1"/>
</dbReference>
<dbReference type="Pfam" id="PF00144">
    <property type="entry name" value="Beta-lactamase"/>
    <property type="match status" value="1"/>
</dbReference>
<name>A0A1E5XJN5_9HYPH</name>
<reference evidence="2 3" key="1">
    <citation type="journal article" date="2015" name="Genome Announc.">
        <title>Genome Assemblies of Three Soil-Associated Devosia species: D. insulae, D. limi, and D. soli.</title>
        <authorList>
            <person name="Hassan Y.I."/>
            <person name="Lepp D."/>
            <person name="Zhou T."/>
        </authorList>
    </citation>
    <scope>NUCLEOTIDE SEQUENCE [LARGE SCALE GENOMIC DNA]</scope>
    <source>
        <strain evidence="2 3">DS-56</strain>
    </source>
</reference>
<dbReference type="InterPro" id="IPR012338">
    <property type="entry name" value="Beta-lactam/transpept-like"/>
</dbReference>
<dbReference type="OrthoDB" id="9808046at2"/>
<dbReference type="InterPro" id="IPR001466">
    <property type="entry name" value="Beta-lactam-related"/>
</dbReference>
<sequence>MNLSGRLDVAATRAIEERRIVGSVIIVRQHGELVYQAAHGLADRENRRPMTLDTIFRLSSLTKPIVAATILALIEDGKLGLDAAITDYLPDFRPRLADGTEPTITIRQLLTHTSGLSNASIRTPAEAAAGVNRWRLGDDAIIARVGALPLLFAPGAGWTYGPSIDVLGHIAARLIGGRLEDAIRHYVTGPLGMTDTGFTVRDPSRLAAPYADGANGPELMGPVHTIPNPWGNTTTYDPERIFDAAAFQSGGGGAAGSGPDFMRLLEALRTGGSIQRPETAKLALANQTPQLPHAASPGWQFCLFGAWLDDPATAGVPAPRGTVRWGGIYGHNWFIDPAAGLSVVSMSNTGLEGSDGRFRDDILHAVYGHPSA</sequence>
<accession>A0A1E5XJN5</accession>
<protein>
    <recommendedName>
        <fullName evidence="1">Beta-lactamase-related domain-containing protein</fullName>
    </recommendedName>
</protein>
<dbReference type="EMBL" id="LAJE02000355">
    <property type="protein sequence ID" value="OEO28801.1"/>
    <property type="molecule type" value="Genomic_DNA"/>
</dbReference>
<evidence type="ECO:0000259" key="1">
    <source>
        <dbReference type="Pfam" id="PF00144"/>
    </source>
</evidence>
<evidence type="ECO:0000313" key="2">
    <source>
        <dbReference type="EMBL" id="OEO28801.1"/>
    </source>
</evidence>
<comment type="caution">
    <text evidence="2">The sequence shown here is derived from an EMBL/GenBank/DDBJ whole genome shotgun (WGS) entry which is preliminary data.</text>
</comment>
<gene>
    <name evidence="2" type="ORF">VW23_003025</name>
</gene>
<dbReference type="Gene3D" id="3.40.710.10">
    <property type="entry name" value="DD-peptidase/beta-lactamase superfamily"/>
    <property type="match status" value="1"/>
</dbReference>
<dbReference type="RefSeq" id="WP_069911914.1">
    <property type="nucleotide sequence ID" value="NZ_LAJE02000355.1"/>
</dbReference>
<evidence type="ECO:0000313" key="3">
    <source>
        <dbReference type="Proteomes" id="UP000095463"/>
    </source>
</evidence>
<keyword evidence="3" id="KW-1185">Reference proteome</keyword>